<dbReference type="Gene3D" id="3.90.550.10">
    <property type="entry name" value="Spore Coat Polysaccharide Biosynthesis Protein SpsA, Chain A"/>
    <property type="match status" value="1"/>
</dbReference>
<sequence length="302" mass="32549">MPAVSIIIPTFNRADTIEASIRSVLQQTFQDFELIVVDDASTDDTVATVSAIEDHRLTLVRAAANGGGARARNLGLQRATAPLVAFQDSDDFWLPDKLASQVRKVTEAGPGCVGTFCSFIYLTGTRAALLPAVAQIPAEDVPRTLFRRNLISTQTLLARREDLDAIGGFDPEMPRFQDWELCIRLAQRGTILHDPAAGVVVRAMPNSISTRYEAGIEARRRIIDLCRRLDAPVAAQAAQRFDLGARLLAAGQMQEAAACFREARRLGGGVKSLAGLALSRLPGGFVKSAAGTVLARRDGVLR</sequence>
<reference evidence="2" key="1">
    <citation type="submission" date="2020-06" db="EMBL/GenBank/DDBJ databases">
        <title>Stable isotope informed genome-resolved metagenomics uncovers potential trophic interactions in rhizosphere soil.</title>
        <authorList>
            <person name="Starr E.P."/>
            <person name="Shi S."/>
            <person name="Blazewicz S.J."/>
            <person name="Koch B.J."/>
            <person name="Probst A.J."/>
            <person name="Hungate B.A."/>
            <person name="Pett-Ridge J."/>
            <person name="Firestone M.K."/>
            <person name="Banfield J.F."/>
        </authorList>
    </citation>
    <scope>NUCLEOTIDE SEQUENCE</scope>
    <source>
        <strain evidence="2">YM_69_17</strain>
    </source>
</reference>
<dbReference type="EMBL" id="JAEKLZ010000202">
    <property type="protein sequence ID" value="MBW8726201.1"/>
    <property type="molecule type" value="Genomic_DNA"/>
</dbReference>
<dbReference type="PANTHER" id="PTHR43685">
    <property type="entry name" value="GLYCOSYLTRANSFERASE"/>
    <property type="match status" value="1"/>
</dbReference>
<dbReference type="InterPro" id="IPR050834">
    <property type="entry name" value="Glycosyltransf_2"/>
</dbReference>
<gene>
    <name evidence="2" type="ORF">JF625_13725</name>
</gene>
<evidence type="ECO:0000259" key="1">
    <source>
        <dbReference type="Pfam" id="PF00535"/>
    </source>
</evidence>
<dbReference type="PANTHER" id="PTHR43685:SF2">
    <property type="entry name" value="GLYCOSYLTRANSFERASE 2-LIKE DOMAIN-CONTAINING PROTEIN"/>
    <property type="match status" value="1"/>
</dbReference>
<accession>A0A952KHX9</accession>
<comment type="caution">
    <text evidence="2">The sequence shown here is derived from an EMBL/GenBank/DDBJ whole genome shotgun (WGS) entry which is preliminary data.</text>
</comment>
<evidence type="ECO:0000313" key="2">
    <source>
        <dbReference type="EMBL" id="MBW8726201.1"/>
    </source>
</evidence>
<organism evidence="2 3">
    <name type="scientific">Inquilinus limosus</name>
    <dbReference type="NCBI Taxonomy" id="171674"/>
    <lineage>
        <taxon>Bacteria</taxon>
        <taxon>Pseudomonadati</taxon>
        <taxon>Pseudomonadota</taxon>
        <taxon>Alphaproteobacteria</taxon>
        <taxon>Rhodospirillales</taxon>
        <taxon>Rhodospirillaceae</taxon>
        <taxon>Inquilinus</taxon>
    </lineage>
</organism>
<evidence type="ECO:0000313" key="3">
    <source>
        <dbReference type="Proteomes" id="UP000700706"/>
    </source>
</evidence>
<protein>
    <submittedName>
        <fullName evidence="2">Glycosyltransferase</fullName>
    </submittedName>
</protein>
<proteinExistence type="predicted"/>
<name>A0A952KHX9_9PROT</name>
<dbReference type="Proteomes" id="UP000700706">
    <property type="component" value="Unassembled WGS sequence"/>
</dbReference>
<dbReference type="Pfam" id="PF00535">
    <property type="entry name" value="Glycos_transf_2"/>
    <property type="match status" value="1"/>
</dbReference>
<feature type="domain" description="Glycosyltransferase 2-like" evidence="1">
    <location>
        <begin position="5"/>
        <end position="117"/>
    </location>
</feature>
<dbReference type="AlphaFoldDB" id="A0A952KHX9"/>
<dbReference type="SUPFAM" id="SSF53448">
    <property type="entry name" value="Nucleotide-diphospho-sugar transferases"/>
    <property type="match status" value="1"/>
</dbReference>
<dbReference type="InterPro" id="IPR029044">
    <property type="entry name" value="Nucleotide-diphossugar_trans"/>
</dbReference>
<dbReference type="InterPro" id="IPR001173">
    <property type="entry name" value="Glyco_trans_2-like"/>
</dbReference>